<dbReference type="InterPro" id="IPR001227">
    <property type="entry name" value="Ac_transferase_dom_sf"/>
</dbReference>
<organism evidence="2 3">
    <name type="scientific">Penicillium freii</name>
    <dbReference type="NCBI Taxonomy" id="48697"/>
    <lineage>
        <taxon>Eukaryota</taxon>
        <taxon>Fungi</taxon>
        <taxon>Dikarya</taxon>
        <taxon>Ascomycota</taxon>
        <taxon>Pezizomycotina</taxon>
        <taxon>Eurotiomycetes</taxon>
        <taxon>Eurotiomycetidae</taxon>
        <taxon>Eurotiales</taxon>
        <taxon>Aspergillaceae</taxon>
        <taxon>Penicillium</taxon>
    </lineage>
</organism>
<dbReference type="InterPro" id="IPR050091">
    <property type="entry name" value="PKS_NRPS_Biosynth_Enz"/>
</dbReference>
<sequence length="113" mass="12029">MGRELLLRSDLRFQSTIRSLDKHLRDAQAPSLPQWALEEELSQPLCTAVQIGLVNMFMAAGVEPQAVVGHSSGEIAGAYAAGALTEKEAIIVAWQRGLAVKKQTKSGAMAAIG</sequence>
<dbReference type="InterPro" id="IPR014043">
    <property type="entry name" value="Acyl_transferase_dom"/>
</dbReference>
<evidence type="ECO:0000259" key="1">
    <source>
        <dbReference type="SMART" id="SM00827"/>
    </source>
</evidence>
<feature type="domain" description="Malonyl-CoA:ACP transacylase (MAT)" evidence="1">
    <location>
        <begin position="1"/>
        <end position="113"/>
    </location>
</feature>
<proteinExistence type="predicted"/>
<dbReference type="GO" id="GO:0004312">
    <property type="term" value="F:fatty acid synthase activity"/>
    <property type="evidence" value="ECO:0007669"/>
    <property type="project" value="TreeGrafter"/>
</dbReference>
<dbReference type="AlphaFoldDB" id="A0A124GQ16"/>
<gene>
    <name evidence="2" type="ORF">ACN42_g10502</name>
</gene>
<dbReference type="SMART" id="SM00827">
    <property type="entry name" value="PKS_AT"/>
    <property type="match status" value="1"/>
</dbReference>
<evidence type="ECO:0000313" key="3">
    <source>
        <dbReference type="Proteomes" id="UP000055045"/>
    </source>
</evidence>
<evidence type="ECO:0000313" key="2">
    <source>
        <dbReference type="EMBL" id="KUM56706.1"/>
    </source>
</evidence>
<dbReference type="Gene3D" id="3.40.366.10">
    <property type="entry name" value="Malonyl-Coenzyme A Acyl Carrier Protein, domain 2"/>
    <property type="match status" value="1"/>
</dbReference>
<accession>A0A124GQ16</accession>
<dbReference type="STRING" id="48697.A0A124GQ16"/>
<reference evidence="2 3" key="1">
    <citation type="submission" date="2015-10" db="EMBL/GenBank/DDBJ databases">
        <title>Genome sequencing of Penicillium freii.</title>
        <authorList>
            <person name="Nguyen H.D."/>
            <person name="Visagie C.M."/>
            <person name="Seifert K.A."/>
        </authorList>
    </citation>
    <scope>NUCLEOTIDE SEQUENCE [LARGE SCALE GENOMIC DNA]</scope>
    <source>
        <strain evidence="2 3">DAOM 242723</strain>
    </source>
</reference>
<dbReference type="SUPFAM" id="SSF52151">
    <property type="entry name" value="FabD/lysophospholipase-like"/>
    <property type="match status" value="1"/>
</dbReference>
<dbReference type="InterPro" id="IPR016035">
    <property type="entry name" value="Acyl_Trfase/lysoPLipase"/>
</dbReference>
<dbReference type="OrthoDB" id="329835at2759"/>
<dbReference type="Pfam" id="PF00698">
    <property type="entry name" value="Acyl_transf_1"/>
    <property type="match status" value="1"/>
</dbReference>
<dbReference type="PANTHER" id="PTHR43775">
    <property type="entry name" value="FATTY ACID SYNTHASE"/>
    <property type="match status" value="1"/>
</dbReference>
<dbReference type="PANTHER" id="PTHR43775:SF28">
    <property type="entry name" value="SYNTHASE, PUTATIVE-RELATED"/>
    <property type="match status" value="1"/>
</dbReference>
<dbReference type="GO" id="GO:0044550">
    <property type="term" value="P:secondary metabolite biosynthetic process"/>
    <property type="evidence" value="ECO:0007669"/>
    <property type="project" value="TreeGrafter"/>
</dbReference>
<dbReference type="EMBL" id="LLXE01000446">
    <property type="protein sequence ID" value="KUM56706.1"/>
    <property type="molecule type" value="Genomic_DNA"/>
</dbReference>
<keyword evidence="3" id="KW-1185">Reference proteome</keyword>
<protein>
    <recommendedName>
        <fullName evidence="1">Malonyl-CoA:ACP transacylase (MAT) domain-containing protein</fullName>
    </recommendedName>
</protein>
<comment type="caution">
    <text evidence="2">The sequence shown here is derived from an EMBL/GenBank/DDBJ whole genome shotgun (WGS) entry which is preliminary data.</text>
</comment>
<name>A0A124GQ16_PENFR</name>
<dbReference type="Proteomes" id="UP000055045">
    <property type="component" value="Unassembled WGS sequence"/>
</dbReference>
<dbReference type="GO" id="GO:0006633">
    <property type="term" value="P:fatty acid biosynthetic process"/>
    <property type="evidence" value="ECO:0007669"/>
    <property type="project" value="TreeGrafter"/>
</dbReference>